<dbReference type="AlphaFoldDB" id="M3XI41"/>
<dbReference type="Bgee" id="ENSLACG00000002786">
    <property type="expression patterns" value="Expressed in pelvic fin"/>
</dbReference>
<dbReference type="Ensembl" id="ENSLACT00000025837.1">
    <property type="protein sequence ID" value="ENSLACP00000022397.1"/>
    <property type="gene ID" value="ENSLACG00000002786.2"/>
</dbReference>
<dbReference type="PRINTS" id="PR00302">
    <property type="entry name" value="LUPUSLA"/>
</dbReference>
<dbReference type="InterPro" id="IPR024642">
    <property type="entry name" value="SUZ-C"/>
</dbReference>
<dbReference type="KEGG" id="lcm:102358078"/>
<evidence type="ECO:0000256" key="5">
    <source>
        <dbReference type="SAM" id="MobiDB-lite"/>
    </source>
</evidence>
<dbReference type="STRING" id="7897.ENSLACP00000022397"/>
<dbReference type="GeneTree" id="ENSGT00940000159103"/>
<accession>M3XI41</accession>
<keyword evidence="9" id="KW-1185">Reference proteome</keyword>
<dbReference type="PROSITE" id="PS50961">
    <property type="entry name" value="HTH_LA"/>
    <property type="match status" value="1"/>
</dbReference>
<dbReference type="InterPro" id="IPR035979">
    <property type="entry name" value="RBD_domain_sf"/>
</dbReference>
<dbReference type="eggNOG" id="KOG1855">
    <property type="taxonomic scope" value="Eukaryota"/>
</dbReference>
<evidence type="ECO:0000256" key="2">
    <source>
        <dbReference type="ARBA" id="ARBA00022884"/>
    </source>
</evidence>
<dbReference type="CDD" id="cd08033">
    <property type="entry name" value="LARP_6"/>
    <property type="match status" value="1"/>
</dbReference>
<dbReference type="GO" id="GO:1990904">
    <property type="term" value="C:ribonucleoprotein complex"/>
    <property type="evidence" value="ECO:0007669"/>
    <property type="project" value="InterPro"/>
</dbReference>
<gene>
    <name evidence="8" type="primary">LOC102358078</name>
</gene>
<dbReference type="SUPFAM" id="SSF54928">
    <property type="entry name" value="RNA-binding domain, RBD"/>
    <property type="match status" value="1"/>
</dbReference>
<dbReference type="InParanoid" id="M3XI41"/>
<feature type="domain" description="SUZ-C" evidence="7">
    <location>
        <begin position="400"/>
        <end position="459"/>
    </location>
</feature>
<dbReference type="GO" id="GO:0006396">
    <property type="term" value="P:RNA processing"/>
    <property type="evidence" value="ECO:0007669"/>
    <property type="project" value="InterPro"/>
</dbReference>
<dbReference type="GeneID" id="102358078"/>
<evidence type="ECO:0000313" key="8">
    <source>
        <dbReference type="Ensembl" id="ENSLACP00000022397.1"/>
    </source>
</evidence>
<dbReference type="PANTHER" id="PTHR22792">
    <property type="entry name" value="LUPUS LA PROTEIN-RELATED"/>
    <property type="match status" value="1"/>
</dbReference>
<dbReference type="OMA" id="VKRNKMG"/>
<reference evidence="8" key="3">
    <citation type="submission" date="2025-09" db="UniProtKB">
        <authorList>
            <consortium name="Ensembl"/>
        </authorList>
    </citation>
    <scope>IDENTIFICATION</scope>
</reference>
<name>M3XI41_LATCH</name>
<dbReference type="RefSeq" id="XP_014348026.1">
    <property type="nucleotide sequence ID" value="XM_014492540.2"/>
</dbReference>
<dbReference type="InterPro" id="IPR006630">
    <property type="entry name" value="La_HTH"/>
</dbReference>
<feature type="domain" description="HTH La-type RNA-binding" evidence="6">
    <location>
        <begin position="67"/>
        <end position="158"/>
    </location>
</feature>
<dbReference type="SMART" id="SM00715">
    <property type="entry name" value="LA"/>
    <property type="match status" value="1"/>
</dbReference>
<dbReference type="PROSITE" id="PS51938">
    <property type="entry name" value="SUZ_C"/>
    <property type="match status" value="1"/>
</dbReference>
<dbReference type="InterPro" id="IPR002344">
    <property type="entry name" value="Lupus_La"/>
</dbReference>
<protein>
    <submittedName>
        <fullName evidence="8">Uncharacterized protein</fullName>
    </submittedName>
</protein>
<sequence length="467" mass="52499">MSFLGRVNPGLEGAGVRRAAGRSGEEEQQEDEEERRGQSSRRKTPTIGLDEGFSDILNDDGDLEDWKPPDPDLVQKMVLQVEYYLSDENLAKDAFLLKHVKRNKMGYVSIKLLTSFKKMKHMTKDWRTTAFALRHSELLEVNEEGKKVRRKVPVPESLLAQPSSRLLLVWNLQESSTERSARKNGIELALKTFSAYGTIGTIRILRPGKELPTEIKKYTYKYPELGSKECVLVEYEDLESAGRAYRELSKTAADGMKMILVGKGTKKKIRQEVEEKFSLKEIGALNKRVEQLQYYGEDSSAYSSSESEMSSSSSPMPVPRCCQSQVLSPYSQFLGVTMSPRFSPLSSPWSSPRSSPRTSYKSSSSHRLSPLLASEMWQSPDTSPEVSRRYVDYSSDGSNTTGSPWVQRRKLAAAWVSSFEGDSTQHVFTKRAISGEAVPPRVTRFPYGPDGTKGFHNSIGRGRFLLN</sequence>
<keyword evidence="2 4" id="KW-0694">RNA-binding</keyword>
<dbReference type="OrthoDB" id="435402at2759"/>
<proteinExistence type="predicted"/>
<evidence type="ECO:0000259" key="6">
    <source>
        <dbReference type="PROSITE" id="PS50961"/>
    </source>
</evidence>
<reference evidence="8" key="2">
    <citation type="submission" date="2025-08" db="UniProtKB">
        <authorList>
            <consortium name="Ensembl"/>
        </authorList>
    </citation>
    <scope>IDENTIFICATION</scope>
</reference>
<feature type="region of interest" description="Disordered" evidence="5">
    <location>
        <begin position="343"/>
        <end position="366"/>
    </location>
</feature>
<keyword evidence="3" id="KW-0539">Nucleus</keyword>
<dbReference type="EMBL" id="AFYH01134512">
    <property type="status" value="NOT_ANNOTATED_CDS"/>
    <property type="molecule type" value="Genomic_DNA"/>
</dbReference>
<evidence type="ECO:0000259" key="7">
    <source>
        <dbReference type="PROSITE" id="PS51938"/>
    </source>
</evidence>
<evidence type="ECO:0000313" key="9">
    <source>
        <dbReference type="Proteomes" id="UP000008672"/>
    </source>
</evidence>
<dbReference type="FunFam" id="1.10.10.10:FF:000158">
    <property type="entry name" value="La ribonucleoprotein domain family member 7"/>
    <property type="match status" value="1"/>
</dbReference>
<dbReference type="EMBL" id="AFYH01134513">
    <property type="status" value="NOT_ANNOTATED_CDS"/>
    <property type="molecule type" value="Genomic_DNA"/>
</dbReference>
<comment type="subcellular location">
    <subcellularLocation>
        <location evidence="1">Nucleus</location>
    </subcellularLocation>
</comment>
<dbReference type="Gene3D" id="3.30.70.330">
    <property type="match status" value="1"/>
</dbReference>
<dbReference type="InterPro" id="IPR045180">
    <property type="entry name" value="La_dom_prot"/>
</dbReference>
<organism evidence="8 9">
    <name type="scientific">Latimeria chalumnae</name>
    <name type="common">Coelacanth</name>
    <dbReference type="NCBI Taxonomy" id="7897"/>
    <lineage>
        <taxon>Eukaryota</taxon>
        <taxon>Metazoa</taxon>
        <taxon>Chordata</taxon>
        <taxon>Craniata</taxon>
        <taxon>Vertebrata</taxon>
        <taxon>Euteleostomi</taxon>
        <taxon>Coelacanthiformes</taxon>
        <taxon>Coelacanthidae</taxon>
        <taxon>Latimeria</taxon>
    </lineage>
</organism>
<evidence type="ECO:0000256" key="3">
    <source>
        <dbReference type="ARBA" id="ARBA00023242"/>
    </source>
</evidence>
<dbReference type="Proteomes" id="UP000008672">
    <property type="component" value="Unassembled WGS sequence"/>
</dbReference>
<dbReference type="InterPro" id="IPR036390">
    <property type="entry name" value="WH_DNA-bd_sf"/>
</dbReference>
<evidence type="ECO:0000256" key="4">
    <source>
        <dbReference type="PROSITE-ProRule" id="PRU00332"/>
    </source>
</evidence>
<dbReference type="SUPFAM" id="SSF46785">
    <property type="entry name" value="Winged helix' DNA-binding domain"/>
    <property type="match status" value="1"/>
</dbReference>
<dbReference type="GO" id="GO:0005634">
    <property type="term" value="C:nucleus"/>
    <property type="evidence" value="ECO:0007669"/>
    <property type="project" value="UniProtKB-SubCell"/>
</dbReference>
<dbReference type="PANTHER" id="PTHR22792:SF71">
    <property type="entry name" value="LA-RELATED PROTEIN 6"/>
    <property type="match status" value="1"/>
</dbReference>
<dbReference type="GO" id="GO:0003729">
    <property type="term" value="F:mRNA binding"/>
    <property type="evidence" value="ECO:0007669"/>
    <property type="project" value="TreeGrafter"/>
</dbReference>
<feature type="region of interest" description="Disordered" evidence="5">
    <location>
        <begin position="1"/>
        <end position="52"/>
    </location>
</feature>
<reference evidence="9" key="1">
    <citation type="submission" date="2011-08" db="EMBL/GenBank/DDBJ databases">
        <title>The draft genome of Latimeria chalumnae.</title>
        <authorList>
            <person name="Di Palma F."/>
            <person name="Alfoldi J."/>
            <person name="Johnson J."/>
            <person name="Berlin A."/>
            <person name="Gnerre S."/>
            <person name="Jaffe D."/>
            <person name="MacCallum I."/>
            <person name="Young S."/>
            <person name="Walker B.J."/>
            <person name="Lander E."/>
            <person name="Lindblad-Toh K."/>
        </authorList>
    </citation>
    <scope>NUCLEOTIDE SEQUENCE [LARGE SCALE GENOMIC DNA]</scope>
    <source>
        <strain evidence="9">Wild caught</strain>
    </source>
</reference>
<dbReference type="Pfam" id="PF05383">
    <property type="entry name" value="La"/>
    <property type="match status" value="1"/>
</dbReference>
<dbReference type="InterPro" id="IPR012677">
    <property type="entry name" value="Nucleotide-bd_a/b_plait_sf"/>
</dbReference>
<dbReference type="Gene3D" id="1.10.10.10">
    <property type="entry name" value="Winged helix-like DNA-binding domain superfamily/Winged helix DNA-binding domain"/>
    <property type="match status" value="1"/>
</dbReference>
<dbReference type="InterPro" id="IPR036388">
    <property type="entry name" value="WH-like_DNA-bd_sf"/>
</dbReference>
<evidence type="ECO:0000256" key="1">
    <source>
        <dbReference type="ARBA" id="ARBA00004123"/>
    </source>
</evidence>